<reference evidence="3" key="1">
    <citation type="submission" date="2015-07" db="EMBL/GenBank/DDBJ databases">
        <title>Near-Complete Genome Sequence of the Cellulolytic Bacterium Bacteroides (Pseudobacteroides) cellulosolvens ATCC 35603.</title>
        <authorList>
            <person name="Dassa B."/>
            <person name="Utturkar S.M."/>
            <person name="Klingeman D.M."/>
            <person name="Hurt R.A."/>
            <person name="Keller M."/>
            <person name="Xu J."/>
            <person name="Reddy Y.H.K."/>
            <person name="Borovok I."/>
            <person name="Grinberg I.R."/>
            <person name="Lamed R."/>
            <person name="Zhivin O."/>
            <person name="Bayer E.A."/>
            <person name="Brown S.D."/>
        </authorList>
    </citation>
    <scope>NUCLEOTIDE SEQUENCE [LARGE SCALE GENOMIC DNA]</scope>
    <source>
        <strain evidence="3">DSM 2933</strain>
    </source>
</reference>
<dbReference type="EMBL" id="LGTC01000001">
    <property type="protein sequence ID" value="KNY25860.1"/>
    <property type="molecule type" value="Genomic_DNA"/>
</dbReference>
<evidence type="ECO:0000313" key="3">
    <source>
        <dbReference type="Proteomes" id="UP000036923"/>
    </source>
</evidence>
<dbReference type="Gene3D" id="3.40.630.30">
    <property type="match status" value="1"/>
</dbReference>
<keyword evidence="2" id="KW-0808">Transferase</keyword>
<dbReference type="OrthoDB" id="9785602at2"/>
<dbReference type="GO" id="GO:0016747">
    <property type="term" value="F:acyltransferase activity, transferring groups other than amino-acyl groups"/>
    <property type="evidence" value="ECO:0007669"/>
    <property type="project" value="InterPro"/>
</dbReference>
<name>A0A0L6JJE8_9FIRM</name>
<dbReference type="InterPro" id="IPR016181">
    <property type="entry name" value="Acyl_CoA_acyltransferase"/>
</dbReference>
<dbReference type="InterPro" id="IPR000182">
    <property type="entry name" value="GNAT_dom"/>
</dbReference>
<feature type="domain" description="N-acetyltransferase" evidence="1">
    <location>
        <begin position="13"/>
        <end position="153"/>
    </location>
</feature>
<gene>
    <name evidence="2" type="ORF">Bccel_1120</name>
</gene>
<dbReference type="PANTHER" id="PTHR43792">
    <property type="entry name" value="GNAT FAMILY, PUTATIVE (AFU_ORTHOLOGUE AFUA_3G00765)-RELATED-RELATED"/>
    <property type="match status" value="1"/>
</dbReference>
<dbReference type="AlphaFoldDB" id="A0A0L6JJE8"/>
<dbReference type="InterPro" id="IPR051531">
    <property type="entry name" value="N-acetyltransferase"/>
</dbReference>
<dbReference type="RefSeq" id="WP_036940572.1">
    <property type="nucleotide sequence ID" value="NZ_JQKC01000013.1"/>
</dbReference>
<dbReference type="STRING" id="398512.Bccel_1120"/>
<accession>A0A0L6JJE8</accession>
<sequence length="181" mass="21016">MKNLGTVRIETERLILRRFNMSDAEDMYNNWANDDRVTKFLTWPAHSNVDISREVLRSWTNDYSNEKFYQWCIELKEINQAIGSISVIHLSEEVNYVEIGYCIGYNFWNKGITSEALKAIIKFFFNDVQVNRIEARHDTKNPKSGKVMEKCGLVYEGTRIQADKNNTGICDIALYGLINPC</sequence>
<dbReference type="PATRIC" id="fig|398512.5.peg.1159"/>
<dbReference type="PANTHER" id="PTHR43792:SF1">
    <property type="entry name" value="N-ACETYLTRANSFERASE DOMAIN-CONTAINING PROTEIN"/>
    <property type="match status" value="1"/>
</dbReference>
<evidence type="ECO:0000313" key="2">
    <source>
        <dbReference type="EMBL" id="KNY25860.1"/>
    </source>
</evidence>
<proteinExistence type="predicted"/>
<keyword evidence="3" id="KW-1185">Reference proteome</keyword>
<dbReference type="SUPFAM" id="SSF55729">
    <property type="entry name" value="Acyl-CoA N-acyltransferases (Nat)"/>
    <property type="match status" value="1"/>
</dbReference>
<dbReference type="Pfam" id="PF13302">
    <property type="entry name" value="Acetyltransf_3"/>
    <property type="match status" value="1"/>
</dbReference>
<organism evidence="2 3">
    <name type="scientific">Pseudobacteroides cellulosolvens ATCC 35603 = DSM 2933</name>
    <dbReference type="NCBI Taxonomy" id="398512"/>
    <lineage>
        <taxon>Bacteria</taxon>
        <taxon>Bacillati</taxon>
        <taxon>Bacillota</taxon>
        <taxon>Clostridia</taxon>
        <taxon>Eubacteriales</taxon>
        <taxon>Oscillospiraceae</taxon>
        <taxon>Pseudobacteroides</taxon>
    </lineage>
</organism>
<dbReference type="eggNOG" id="COG1670">
    <property type="taxonomic scope" value="Bacteria"/>
</dbReference>
<evidence type="ECO:0000259" key="1">
    <source>
        <dbReference type="Pfam" id="PF13302"/>
    </source>
</evidence>
<protein>
    <submittedName>
        <fullName evidence="2">GCN5-related N-acetyltransferase</fullName>
    </submittedName>
</protein>
<dbReference type="Proteomes" id="UP000036923">
    <property type="component" value="Unassembled WGS sequence"/>
</dbReference>
<comment type="caution">
    <text evidence="2">The sequence shown here is derived from an EMBL/GenBank/DDBJ whole genome shotgun (WGS) entry which is preliminary data.</text>
</comment>